<name>A0AAN0JW55_AMPQE</name>
<dbReference type="GeneID" id="109589499"/>
<dbReference type="AlphaFoldDB" id="A0AAN0JW55"/>
<dbReference type="KEGG" id="aqu:109589499"/>
<reference evidence="2" key="1">
    <citation type="journal article" date="2010" name="Nature">
        <title>The Amphimedon queenslandica genome and the evolution of animal complexity.</title>
        <authorList>
            <person name="Srivastava M."/>
            <person name="Simakov O."/>
            <person name="Chapman J."/>
            <person name="Fahey B."/>
            <person name="Gauthier M.E."/>
            <person name="Mitros T."/>
            <person name="Richards G.S."/>
            <person name="Conaco C."/>
            <person name="Dacre M."/>
            <person name="Hellsten U."/>
            <person name="Larroux C."/>
            <person name="Putnam N.H."/>
            <person name="Stanke M."/>
            <person name="Adamska M."/>
            <person name="Darling A."/>
            <person name="Degnan S.M."/>
            <person name="Oakley T.H."/>
            <person name="Plachetzki D.C."/>
            <person name="Zhai Y."/>
            <person name="Adamski M."/>
            <person name="Calcino A."/>
            <person name="Cummins S.F."/>
            <person name="Goodstein D.M."/>
            <person name="Harris C."/>
            <person name="Jackson D.J."/>
            <person name="Leys S.P."/>
            <person name="Shu S."/>
            <person name="Woodcroft B.J."/>
            <person name="Vervoort M."/>
            <person name="Kosik K.S."/>
            <person name="Manning G."/>
            <person name="Degnan B.M."/>
            <person name="Rokhsar D.S."/>
        </authorList>
    </citation>
    <scope>NUCLEOTIDE SEQUENCE [LARGE SCALE GENOMIC DNA]</scope>
</reference>
<sequence>PPKRKFKIDVELLATYIASEGNPPRKASCLEGGYWYLAAKFCTSSKQPSNRLCLAVRNYYAQNLKSLLEKVAELRNNTCKVTINDKPMDQESVSVAHTMDQESISVVHTIMEQEEDKVSS</sequence>
<proteinExistence type="predicted"/>
<dbReference type="RefSeq" id="XP_019861135.1">
    <property type="nucleotide sequence ID" value="XM_020005576.1"/>
</dbReference>
<evidence type="ECO:0000313" key="2">
    <source>
        <dbReference type="Proteomes" id="UP000007879"/>
    </source>
</evidence>
<evidence type="ECO:0000313" key="1">
    <source>
        <dbReference type="EnsemblMetazoa" id="XP_019861135.1"/>
    </source>
</evidence>
<accession>A0AAN0JW55</accession>
<dbReference type="Proteomes" id="UP000007879">
    <property type="component" value="Unassembled WGS sequence"/>
</dbReference>
<reference evidence="1" key="2">
    <citation type="submission" date="2024-06" db="UniProtKB">
        <authorList>
            <consortium name="EnsemblMetazoa"/>
        </authorList>
    </citation>
    <scope>IDENTIFICATION</scope>
</reference>
<dbReference type="EnsemblMetazoa" id="XM_020005576.1">
    <property type="protein sequence ID" value="XP_019861135.1"/>
    <property type="gene ID" value="LOC109589499"/>
</dbReference>
<organism evidence="1 2">
    <name type="scientific">Amphimedon queenslandica</name>
    <name type="common">Sponge</name>
    <dbReference type="NCBI Taxonomy" id="400682"/>
    <lineage>
        <taxon>Eukaryota</taxon>
        <taxon>Metazoa</taxon>
        <taxon>Porifera</taxon>
        <taxon>Demospongiae</taxon>
        <taxon>Heteroscleromorpha</taxon>
        <taxon>Haplosclerida</taxon>
        <taxon>Niphatidae</taxon>
        <taxon>Amphimedon</taxon>
    </lineage>
</organism>
<protein>
    <submittedName>
        <fullName evidence="1">Uncharacterized protein</fullName>
    </submittedName>
</protein>
<keyword evidence="2" id="KW-1185">Reference proteome</keyword>